<evidence type="ECO:0000313" key="3">
    <source>
        <dbReference type="EMBL" id="GAA2010539.1"/>
    </source>
</evidence>
<comment type="caution">
    <text evidence="3">The sequence shown here is derived from an EMBL/GenBank/DDBJ whole genome shotgun (WGS) entry which is preliminary data.</text>
</comment>
<feature type="region of interest" description="Disordered" evidence="1">
    <location>
        <begin position="72"/>
        <end position="129"/>
    </location>
</feature>
<keyword evidence="2" id="KW-1133">Transmembrane helix</keyword>
<dbReference type="EMBL" id="BAAANO010000020">
    <property type="protein sequence ID" value="GAA2010539.1"/>
    <property type="molecule type" value="Genomic_DNA"/>
</dbReference>
<feature type="compositionally biased region" description="Low complexity" evidence="1">
    <location>
        <begin position="351"/>
        <end position="360"/>
    </location>
</feature>
<feature type="compositionally biased region" description="Gly residues" evidence="1">
    <location>
        <begin position="327"/>
        <end position="350"/>
    </location>
</feature>
<sequence length="419" mass="40170">MTNPQIPQRPHDTARARRAAITVLGVSAALGIAVWAGPVGPAQAVTGLAVESSHSRTFHSSSVRTDPTVHVLALGSTDPSGTSGVTSDPFDPDPVPQSPDAPDAEAPRTTSPASPAPSAPSEDPAGTRDAFVDASYSDGVLRVTGSGFAPGATVSVTVRDAAGTRVARATAQASEDGTWNASPALSREADDEAGADDADTSPLTVRATAESADGTGSDTASTTVTLGGTATGDDGGTGTDRADADGEGVGAGPSRIGSTDDAPGDNSDSASSDTEGPGVGTLAAASGGPANDDGSTNDADASGNDNAGADDSTGDTRNTDGADAAGAAGGVTDAGGAGGASGADGGGSAGGPVDSAAGDVPVDDGQRVPGPSLRTGDEAIAGGVTSVRLPTTGEDFASIGAAFVLLAVGAVTVLLTRRR</sequence>
<evidence type="ECO:0000313" key="4">
    <source>
        <dbReference type="Proteomes" id="UP001500755"/>
    </source>
</evidence>
<keyword evidence="2" id="KW-0812">Transmembrane</keyword>
<keyword evidence="4" id="KW-1185">Reference proteome</keyword>
<name>A0ABN2TIL8_9MICO</name>
<feature type="region of interest" description="Disordered" evidence="1">
    <location>
        <begin position="167"/>
        <end position="379"/>
    </location>
</feature>
<feature type="compositionally biased region" description="Gly residues" evidence="1">
    <location>
        <begin position="229"/>
        <end position="238"/>
    </location>
</feature>
<keyword evidence="2" id="KW-0472">Membrane</keyword>
<evidence type="ECO:0000256" key="1">
    <source>
        <dbReference type="SAM" id="MobiDB-lite"/>
    </source>
</evidence>
<feature type="compositionally biased region" description="Low complexity" evidence="1">
    <location>
        <begin position="218"/>
        <end position="228"/>
    </location>
</feature>
<feature type="compositionally biased region" description="Polar residues" evidence="1">
    <location>
        <begin position="171"/>
        <end position="183"/>
    </location>
</feature>
<protein>
    <recommendedName>
        <fullName evidence="5">Gram-positive cocci surface proteins LPxTG domain-containing protein</fullName>
    </recommendedName>
</protein>
<feature type="compositionally biased region" description="Polar residues" evidence="1">
    <location>
        <begin position="77"/>
        <end position="86"/>
    </location>
</feature>
<feature type="compositionally biased region" description="Acidic residues" evidence="1">
    <location>
        <begin position="189"/>
        <end position="199"/>
    </location>
</feature>
<reference evidence="3 4" key="1">
    <citation type="journal article" date="2019" name="Int. J. Syst. Evol. Microbiol.">
        <title>The Global Catalogue of Microorganisms (GCM) 10K type strain sequencing project: providing services to taxonomists for standard genome sequencing and annotation.</title>
        <authorList>
            <consortium name="The Broad Institute Genomics Platform"/>
            <consortium name="The Broad Institute Genome Sequencing Center for Infectious Disease"/>
            <person name="Wu L."/>
            <person name="Ma J."/>
        </authorList>
    </citation>
    <scope>NUCLEOTIDE SEQUENCE [LARGE SCALE GENOMIC DNA]</scope>
    <source>
        <strain evidence="3 4">JCM 14546</strain>
    </source>
</reference>
<dbReference type="Proteomes" id="UP001500755">
    <property type="component" value="Unassembled WGS sequence"/>
</dbReference>
<evidence type="ECO:0000256" key="2">
    <source>
        <dbReference type="SAM" id="Phobius"/>
    </source>
</evidence>
<proteinExistence type="predicted"/>
<evidence type="ECO:0008006" key="5">
    <source>
        <dbReference type="Google" id="ProtNLM"/>
    </source>
</evidence>
<dbReference type="RefSeq" id="WP_344309693.1">
    <property type="nucleotide sequence ID" value="NZ_BAAANO010000020.1"/>
</dbReference>
<feature type="transmembrane region" description="Helical" evidence="2">
    <location>
        <begin position="396"/>
        <end position="416"/>
    </location>
</feature>
<gene>
    <name evidence="3" type="ORF">GCM10009755_22140</name>
</gene>
<organism evidence="3 4">
    <name type="scientific">Brevibacterium samyangense</name>
    <dbReference type="NCBI Taxonomy" id="366888"/>
    <lineage>
        <taxon>Bacteria</taxon>
        <taxon>Bacillati</taxon>
        <taxon>Actinomycetota</taxon>
        <taxon>Actinomycetes</taxon>
        <taxon>Micrococcales</taxon>
        <taxon>Brevibacteriaceae</taxon>
        <taxon>Brevibacterium</taxon>
    </lineage>
</organism>
<accession>A0ABN2TIL8</accession>
<feature type="compositionally biased region" description="Low complexity" evidence="1">
    <location>
        <begin position="297"/>
        <end position="311"/>
    </location>
</feature>